<feature type="signal peptide" evidence="1">
    <location>
        <begin position="1"/>
        <end position="26"/>
    </location>
</feature>
<reference evidence="2 3" key="1">
    <citation type="submission" date="2024-06" db="EMBL/GenBank/DDBJ databases">
        <authorList>
            <person name="Kraege A."/>
            <person name="Thomma B."/>
        </authorList>
    </citation>
    <scope>NUCLEOTIDE SEQUENCE [LARGE SCALE GENOMIC DNA]</scope>
</reference>
<keyword evidence="3" id="KW-1185">Reference proteome</keyword>
<sequence length="328" mass="36700">MGLLDRRGLLLSSILISLALEHGSYASEEPGIKTPHLRVPAPPEQCSPQHLSQDIAHFGPNIVLGMAHGYDKEKLHLLVSSFMRHVKDATLVLFAEAVPDRWPHHLRGVHIVTVEIEASLGSPSEARFLAYFCFLQAAPFLARVVTVDTRDVVFTGDPFEVYTDNLLHFFQESALKTIGEEEYNRKWVRGCTTQMKLPRATENLMGMSVLNAGTMIGPAQSLQHFLGLFTGAMRAYTPGCYDQGLLNVMIWSGQFELPPFMTDSTEVGRWLTVGLKESHDSTYHISGSDLVSKATGKRYVAAHQYDRVPELTAHFRKLYPEQHEHTTV</sequence>
<evidence type="ECO:0000256" key="1">
    <source>
        <dbReference type="SAM" id="SignalP"/>
    </source>
</evidence>
<protein>
    <submittedName>
        <fullName evidence="2">G6762 protein</fullName>
    </submittedName>
</protein>
<gene>
    <name evidence="2" type="primary">g6762</name>
    <name evidence="2" type="ORF">VP750_LOCUS5788</name>
</gene>
<name>A0ABP1FYH5_9CHLO</name>
<comment type="caution">
    <text evidence="2">The sequence shown here is derived from an EMBL/GenBank/DDBJ whole genome shotgun (WGS) entry which is preliminary data.</text>
</comment>
<dbReference type="EMBL" id="CAXHTA020000010">
    <property type="protein sequence ID" value="CAL5224129.1"/>
    <property type="molecule type" value="Genomic_DNA"/>
</dbReference>
<organism evidence="2 3">
    <name type="scientific">Coccomyxa viridis</name>
    <dbReference type="NCBI Taxonomy" id="1274662"/>
    <lineage>
        <taxon>Eukaryota</taxon>
        <taxon>Viridiplantae</taxon>
        <taxon>Chlorophyta</taxon>
        <taxon>core chlorophytes</taxon>
        <taxon>Trebouxiophyceae</taxon>
        <taxon>Trebouxiophyceae incertae sedis</taxon>
        <taxon>Coccomyxaceae</taxon>
        <taxon>Coccomyxa</taxon>
    </lineage>
</organism>
<keyword evidence="1" id="KW-0732">Signal</keyword>
<proteinExistence type="predicted"/>
<evidence type="ECO:0000313" key="2">
    <source>
        <dbReference type="EMBL" id="CAL5224129.1"/>
    </source>
</evidence>
<evidence type="ECO:0000313" key="3">
    <source>
        <dbReference type="Proteomes" id="UP001497392"/>
    </source>
</evidence>
<feature type="chain" id="PRO_5046217424" evidence="1">
    <location>
        <begin position="27"/>
        <end position="328"/>
    </location>
</feature>
<accession>A0ABP1FYH5</accession>
<dbReference type="Proteomes" id="UP001497392">
    <property type="component" value="Unassembled WGS sequence"/>
</dbReference>